<dbReference type="HOGENOM" id="CLU_086384_0_0_9"/>
<dbReference type="PANTHER" id="PTHR42951">
    <property type="entry name" value="METALLO-BETA-LACTAMASE DOMAIN-CONTAINING"/>
    <property type="match status" value="1"/>
</dbReference>
<name>C2XTY1_BACMY</name>
<dbReference type="FunFam" id="3.60.15.10:FF:000067">
    <property type="entry name" value="Metallo-beta-lactamase family protein"/>
    <property type="match status" value="1"/>
</dbReference>
<keyword evidence="2" id="KW-0378">Hydrolase</keyword>
<sequence length="293" mass="33860">MEAIVMQQIKKIGNSFWYMTPVSETDRPILGMVVGKEKTLMIDAGNSEEHAQLFLEMLKEQNVSNPDFVALTHWHWDHIFGLPVLQDAVSIAHIETKKEMNTLVSYEWTDEALDARVKEGTEIEFCAECIKKEFSEKPRNIKIIPPTLTFQDQLELDLGDVTCVLKHVGGDHSHDSVVMYIKEEKILFLGDCIYADIFSSKWNYTTKRTFTLIEELEKFDAETYILSHGEAIDRNEFLREICLLKTVGSYTETHKGDEEKIKAAYKQELDRELNEDELETIAYFVNGYEMVNL</sequence>
<dbReference type="Gene3D" id="3.60.15.10">
    <property type="entry name" value="Ribonuclease Z/Hydroxyacylglutathione hydrolase-like"/>
    <property type="match status" value="1"/>
</dbReference>
<evidence type="ECO:0000259" key="1">
    <source>
        <dbReference type="SMART" id="SM00849"/>
    </source>
</evidence>
<accession>C2XTY1</accession>
<protein>
    <submittedName>
        <fullName evidence="2">Zn-dependent hydrolase</fullName>
    </submittedName>
</protein>
<dbReference type="InterPro" id="IPR036866">
    <property type="entry name" value="RibonucZ/Hydroxyglut_hydro"/>
</dbReference>
<reference evidence="2" key="1">
    <citation type="journal article" date="2012" name="Genome Res.">
        <title>Genomic characterization of the Bacillus cereus sensu lato species: Backdrop to the evolution of Bacillus anthracis.</title>
        <authorList>
            <person name="Zwick M.E."/>
            <person name="Joseph S.J."/>
            <person name="Didelot X."/>
            <person name="Chen P.E."/>
            <person name="Bishop-Lilly K.A."/>
            <person name="Stewart A.C."/>
            <person name="Willner K."/>
            <person name="Nolan N."/>
            <person name="Lentz S."/>
            <person name="Thomason M.K."/>
            <person name="Sozhamannan S."/>
            <person name="Mateczun A.J."/>
            <person name="Du L."/>
            <person name="Read T.D."/>
        </authorList>
    </citation>
    <scope>NUCLEOTIDE SEQUENCE [LARGE SCALE GENOMIC DNA]</scope>
    <source>
        <strain evidence="2">AH603</strain>
    </source>
</reference>
<dbReference type="SUPFAM" id="SSF56281">
    <property type="entry name" value="Metallo-hydrolase/oxidoreductase"/>
    <property type="match status" value="1"/>
</dbReference>
<dbReference type="EMBL" id="ACMP01000067">
    <property type="protein sequence ID" value="EEL70874.1"/>
    <property type="molecule type" value="Genomic_DNA"/>
</dbReference>
<dbReference type="SMART" id="SM00849">
    <property type="entry name" value="Lactamase_B"/>
    <property type="match status" value="1"/>
</dbReference>
<evidence type="ECO:0000313" key="2">
    <source>
        <dbReference type="EMBL" id="EEL70874.1"/>
    </source>
</evidence>
<feature type="domain" description="Metallo-beta-lactamase" evidence="1">
    <location>
        <begin position="28"/>
        <end position="228"/>
    </location>
</feature>
<dbReference type="AlphaFoldDB" id="C2XTY1"/>
<gene>
    <name evidence="2" type="ORF">bcere0026_21520</name>
</gene>
<proteinExistence type="predicted"/>
<dbReference type="InterPro" id="IPR050855">
    <property type="entry name" value="NDM-1-like"/>
</dbReference>
<dbReference type="Pfam" id="PF00753">
    <property type="entry name" value="Lactamase_B"/>
    <property type="match status" value="1"/>
</dbReference>
<dbReference type="GO" id="GO:0016787">
    <property type="term" value="F:hydrolase activity"/>
    <property type="evidence" value="ECO:0007669"/>
    <property type="project" value="UniProtKB-KW"/>
</dbReference>
<dbReference type="PANTHER" id="PTHR42951:SF4">
    <property type="entry name" value="ACYL-COENZYME A THIOESTERASE MBLAC2"/>
    <property type="match status" value="1"/>
</dbReference>
<comment type="caution">
    <text evidence="2">The sequence shown here is derived from an EMBL/GenBank/DDBJ whole genome shotgun (WGS) entry which is preliminary data.</text>
</comment>
<dbReference type="InterPro" id="IPR001279">
    <property type="entry name" value="Metallo-B-lactamas"/>
</dbReference>
<organism evidence="2">
    <name type="scientific">Bacillus mycoides</name>
    <dbReference type="NCBI Taxonomy" id="1405"/>
    <lineage>
        <taxon>Bacteria</taxon>
        <taxon>Bacillati</taxon>
        <taxon>Bacillota</taxon>
        <taxon>Bacilli</taxon>
        <taxon>Bacillales</taxon>
        <taxon>Bacillaceae</taxon>
        <taxon>Bacillus</taxon>
        <taxon>Bacillus cereus group</taxon>
    </lineage>
</organism>
<dbReference type="Proteomes" id="UP000001753">
    <property type="component" value="Chromosome"/>
</dbReference>